<keyword evidence="3" id="KW-1185">Reference proteome</keyword>
<dbReference type="RefSeq" id="WP_092429179.1">
    <property type="nucleotide sequence ID" value="NZ_FNCL01000013.1"/>
</dbReference>
<dbReference type="Proteomes" id="UP000199392">
    <property type="component" value="Unassembled WGS sequence"/>
</dbReference>
<reference evidence="3" key="1">
    <citation type="submission" date="2016-10" db="EMBL/GenBank/DDBJ databases">
        <authorList>
            <person name="Varghese N."/>
            <person name="Submissions S."/>
        </authorList>
    </citation>
    <scope>NUCLEOTIDE SEQUENCE [LARGE SCALE GENOMIC DNA]</scope>
    <source>
        <strain evidence="3">DSM 26894</strain>
    </source>
</reference>
<dbReference type="EMBL" id="FOZW01000013">
    <property type="protein sequence ID" value="SFT17599.1"/>
    <property type="molecule type" value="Genomic_DNA"/>
</dbReference>
<organism evidence="2 3">
    <name type="scientific">Alloyangia pacifica</name>
    <dbReference type="NCBI Taxonomy" id="311180"/>
    <lineage>
        <taxon>Bacteria</taxon>
        <taxon>Pseudomonadati</taxon>
        <taxon>Pseudomonadota</taxon>
        <taxon>Alphaproteobacteria</taxon>
        <taxon>Rhodobacterales</taxon>
        <taxon>Roseobacteraceae</taxon>
        <taxon>Alloyangia</taxon>
    </lineage>
</organism>
<dbReference type="STRING" id="311180.SAMN04488050_11323"/>
<accession>A0A1I6VV79</accession>
<dbReference type="InterPro" id="IPR032710">
    <property type="entry name" value="NTF2-like_dom_sf"/>
</dbReference>
<dbReference type="OrthoDB" id="581683at2"/>
<protein>
    <submittedName>
        <fullName evidence="2">SnoaL-like domain-containing protein</fullName>
    </submittedName>
</protein>
<dbReference type="AlphaFoldDB" id="A0A1I6VV79"/>
<sequence length="215" mass="24699">MTTAFPDTSRLREDKLALRDLVENWVLWRDAGLWEKFRTVWHDDGRMMATWTQGTADEFIAMNRAGWDKGVSILHFLGGSTVEVSDDRAITQTKMTISQRAEVHGVLVDVVCTGRFHDFWERRTGRWGLCLRQPIYEKDRMDTVDPAARLELDPEVLARYPAGYRHLAYLQSSIGYPVKTDMPGLMGRRVDELYATGTQWLAGEPIAWGGYRWGD</sequence>
<dbReference type="InterPro" id="IPR037401">
    <property type="entry name" value="SnoaL-like"/>
</dbReference>
<dbReference type="Gene3D" id="3.10.450.50">
    <property type="match status" value="1"/>
</dbReference>
<evidence type="ECO:0000313" key="2">
    <source>
        <dbReference type="EMBL" id="SFT17599.1"/>
    </source>
</evidence>
<dbReference type="Pfam" id="PF13577">
    <property type="entry name" value="SnoaL_4"/>
    <property type="match status" value="1"/>
</dbReference>
<dbReference type="SUPFAM" id="SSF54427">
    <property type="entry name" value="NTF2-like"/>
    <property type="match status" value="1"/>
</dbReference>
<evidence type="ECO:0000259" key="1">
    <source>
        <dbReference type="Pfam" id="PF13577"/>
    </source>
</evidence>
<evidence type="ECO:0000313" key="3">
    <source>
        <dbReference type="Proteomes" id="UP000199392"/>
    </source>
</evidence>
<proteinExistence type="predicted"/>
<gene>
    <name evidence="2" type="ORF">SAMN04488050_11323</name>
</gene>
<name>A0A1I6VV79_9RHOB</name>
<feature type="domain" description="SnoaL-like" evidence="1">
    <location>
        <begin position="13"/>
        <end position="130"/>
    </location>
</feature>